<reference evidence="2" key="1">
    <citation type="submission" date="2016-11" db="UniProtKB">
        <authorList>
            <consortium name="WormBaseParasite"/>
        </authorList>
    </citation>
    <scope>IDENTIFICATION</scope>
</reference>
<evidence type="ECO:0000313" key="2">
    <source>
        <dbReference type="WBParaSite" id="L893_g8904.t1"/>
    </source>
</evidence>
<evidence type="ECO:0000313" key="1">
    <source>
        <dbReference type="Proteomes" id="UP000095287"/>
    </source>
</evidence>
<protein>
    <submittedName>
        <fullName evidence="2">MATH domain-containing protein</fullName>
    </submittedName>
</protein>
<dbReference type="Proteomes" id="UP000095287">
    <property type="component" value="Unplaced"/>
</dbReference>
<proteinExistence type="predicted"/>
<dbReference type="WBParaSite" id="L893_g8904.t1">
    <property type="protein sequence ID" value="L893_g8904.t1"/>
    <property type="gene ID" value="L893_g8904"/>
</dbReference>
<keyword evidence="1" id="KW-1185">Reference proteome</keyword>
<sequence length="76" mass="8950">MFEEIPIKASFRCSVQDLPHLNITVGKLYWTLETKNSDKRNSYPYSHKIIEFRQGRQVSRHLWLRIPSSSGQPYGL</sequence>
<accession>A0A1I8ASZ7</accession>
<dbReference type="AlphaFoldDB" id="A0A1I8ASZ7"/>
<name>A0A1I8ASZ7_9BILA</name>
<organism evidence="1 2">
    <name type="scientific">Steinernema glaseri</name>
    <dbReference type="NCBI Taxonomy" id="37863"/>
    <lineage>
        <taxon>Eukaryota</taxon>
        <taxon>Metazoa</taxon>
        <taxon>Ecdysozoa</taxon>
        <taxon>Nematoda</taxon>
        <taxon>Chromadorea</taxon>
        <taxon>Rhabditida</taxon>
        <taxon>Tylenchina</taxon>
        <taxon>Panagrolaimomorpha</taxon>
        <taxon>Strongyloidoidea</taxon>
        <taxon>Steinernematidae</taxon>
        <taxon>Steinernema</taxon>
    </lineage>
</organism>